<gene>
    <name evidence="2" type="ORF">P9989_15890</name>
</gene>
<keyword evidence="3" id="KW-1185">Reference proteome</keyword>
<keyword evidence="1" id="KW-0472">Membrane</keyword>
<organism evidence="2 3">
    <name type="scientific">Halobacillus naozhouensis</name>
    <dbReference type="NCBI Taxonomy" id="554880"/>
    <lineage>
        <taxon>Bacteria</taxon>
        <taxon>Bacillati</taxon>
        <taxon>Bacillota</taxon>
        <taxon>Bacilli</taxon>
        <taxon>Bacillales</taxon>
        <taxon>Bacillaceae</taxon>
        <taxon>Halobacillus</taxon>
    </lineage>
</organism>
<evidence type="ECO:0000313" key="2">
    <source>
        <dbReference type="EMBL" id="WFT73838.1"/>
    </source>
</evidence>
<keyword evidence="1" id="KW-0812">Transmembrane</keyword>
<reference evidence="2 3" key="1">
    <citation type="submission" date="2023-04" db="EMBL/GenBank/DDBJ databases">
        <title>Genome sequence of Halobacillus naozhouensis KACC 21980.</title>
        <authorList>
            <person name="Kim S."/>
            <person name="Heo J."/>
            <person name="Kwon S.-W."/>
        </authorList>
    </citation>
    <scope>NUCLEOTIDE SEQUENCE [LARGE SCALE GENOMIC DNA]</scope>
    <source>
        <strain evidence="2 3">KCTC 13234</strain>
    </source>
</reference>
<dbReference type="Proteomes" id="UP001221597">
    <property type="component" value="Chromosome"/>
</dbReference>
<name>A0ABY8IXA7_9BACI</name>
<accession>A0ABY8IXA7</accession>
<proteinExistence type="predicted"/>
<feature type="transmembrane region" description="Helical" evidence="1">
    <location>
        <begin position="26"/>
        <end position="44"/>
    </location>
</feature>
<evidence type="ECO:0008006" key="4">
    <source>
        <dbReference type="Google" id="ProtNLM"/>
    </source>
</evidence>
<protein>
    <recommendedName>
        <fullName evidence="4">DUF4305 domain-containing protein</fullName>
    </recommendedName>
</protein>
<sequence length="53" mass="6196">MFYLLFACFFVIYLIAGYVTPLELSAFAVVLSVALICSNLYMFFKSRKEEKER</sequence>
<keyword evidence="1" id="KW-1133">Transmembrane helix</keyword>
<dbReference type="EMBL" id="CP121671">
    <property type="protein sequence ID" value="WFT73838.1"/>
    <property type="molecule type" value="Genomic_DNA"/>
</dbReference>
<evidence type="ECO:0000313" key="3">
    <source>
        <dbReference type="Proteomes" id="UP001221597"/>
    </source>
</evidence>
<dbReference type="RefSeq" id="WP_283075845.1">
    <property type="nucleotide sequence ID" value="NZ_CP121671.1"/>
</dbReference>
<evidence type="ECO:0000256" key="1">
    <source>
        <dbReference type="SAM" id="Phobius"/>
    </source>
</evidence>